<evidence type="ECO:0000313" key="2">
    <source>
        <dbReference type="EMBL" id="SDN98083.1"/>
    </source>
</evidence>
<feature type="domain" description="Beta-ketoacyl synthase-like N-terminal" evidence="1">
    <location>
        <begin position="43"/>
        <end position="149"/>
    </location>
</feature>
<dbReference type="Pfam" id="PF00109">
    <property type="entry name" value="ketoacyl-synt"/>
    <property type="match status" value="1"/>
</dbReference>
<evidence type="ECO:0000259" key="1">
    <source>
        <dbReference type="Pfam" id="PF00109"/>
    </source>
</evidence>
<dbReference type="SUPFAM" id="SSF53901">
    <property type="entry name" value="Thiolase-like"/>
    <property type="match status" value="1"/>
</dbReference>
<dbReference type="AlphaFoldDB" id="A0A1H0FTV2"/>
<proteinExistence type="predicted"/>
<dbReference type="Proteomes" id="UP000199602">
    <property type="component" value="Unassembled WGS sequence"/>
</dbReference>
<reference evidence="2 3" key="1">
    <citation type="submission" date="2016-10" db="EMBL/GenBank/DDBJ databases">
        <authorList>
            <person name="de Groot N.N."/>
        </authorList>
    </citation>
    <scope>NUCLEOTIDE SEQUENCE [LARGE SCALE GENOMIC DNA]</scope>
    <source>
        <strain evidence="2 3">DSM 15269</strain>
    </source>
</reference>
<dbReference type="InterPro" id="IPR014030">
    <property type="entry name" value="Ketoacyl_synth_N"/>
</dbReference>
<organism evidence="2 3">
    <name type="scientific">Desulfonauticus submarinus</name>
    <dbReference type="NCBI Taxonomy" id="206665"/>
    <lineage>
        <taxon>Bacteria</taxon>
        <taxon>Pseudomonadati</taxon>
        <taxon>Thermodesulfobacteriota</taxon>
        <taxon>Desulfovibrionia</taxon>
        <taxon>Desulfovibrionales</taxon>
        <taxon>Desulfonauticaceae</taxon>
        <taxon>Desulfonauticus</taxon>
    </lineage>
</organism>
<keyword evidence="3" id="KW-1185">Reference proteome</keyword>
<evidence type="ECO:0000313" key="3">
    <source>
        <dbReference type="Proteomes" id="UP000199602"/>
    </source>
</evidence>
<dbReference type="EMBL" id="FNIN01000014">
    <property type="protein sequence ID" value="SDN98083.1"/>
    <property type="molecule type" value="Genomic_DNA"/>
</dbReference>
<sequence>MQAFISGLGAIFNTQWQQGKIIVQEQKNFFQKIAKNILPKRERFGRMDKYSQASLLALGLALKDAKLEDYENLNIGIIASTQYGCLERDIDFLNTVKPKNGLLASPKLFTYTLPSTFLGEAALNFNLKGETFVINETKTSGLEAIKMALLSPDPITLLGKCDFGTIYQKEKQNMALFFVLEKKIRNNIHYYGTLRLNNQGLIDFNKQKVENFISIFKAINKN</sequence>
<dbReference type="STRING" id="206665.SAMN04488516_11429"/>
<protein>
    <submittedName>
        <fullName evidence="2">3-oxoacyl-[acyl-carrier-protein] synthase II</fullName>
    </submittedName>
</protein>
<dbReference type="OrthoDB" id="5405287at2"/>
<accession>A0A1H0FTV2</accession>
<gene>
    <name evidence="2" type="ORF">SAMN04488516_11429</name>
</gene>
<dbReference type="GO" id="GO:0016746">
    <property type="term" value="F:acyltransferase activity"/>
    <property type="evidence" value="ECO:0007669"/>
    <property type="project" value="InterPro"/>
</dbReference>
<dbReference type="InterPro" id="IPR016039">
    <property type="entry name" value="Thiolase-like"/>
</dbReference>
<dbReference type="Gene3D" id="3.40.47.10">
    <property type="match status" value="1"/>
</dbReference>
<name>A0A1H0FTV2_9BACT</name>
<dbReference type="RefSeq" id="WP_092066285.1">
    <property type="nucleotide sequence ID" value="NZ_FNIN01000014.1"/>
</dbReference>